<proteinExistence type="predicted"/>
<dbReference type="Gene3D" id="2.60.120.10">
    <property type="entry name" value="Jelly Rolls"/>
    <property type="match status" value="1"/>
</dbReference>
<dbReference type="InterPro" id="IPR020449">
    <property type="entry name" value="Tscrpt_reg_AraC-type_HTH"/>
</dbReference>
<organism evidence="5 6">
    <name type="scientific">Pseudoflavonifractor capillosus</name>
    <dbReference type="NCBI Taxonomy" id="106588"/>
    <lineage>
        <taxon>Bacteria</taxon>
        <taxon>Bacillati</taxon>
        <taxon>Bacillota</taxon>
        <taxon>Clostridia</taxon>
        <taxon>Eubacteriales</taxon>
        <taxon>Oscillospiraceae</taxon>
        <taxon>Pseudoflavonifractor</taxon>
    </lineage>
</organism>
<reference evidence="5" key="1">
    <citation type="journal article" date="2021" name="PeerJ">
        <title>Extensive microbial diversity within the chicken gut microbiome revealed by metagenomics and culture.</title>
        <authorList>
            <person name="Gilroy R."/>
            <person name="Ravi A."/>
            <person name="Getino M."/>
            <person name="Pursley I."/>
            <person name="Horton D.L."/>
            <person name="Alikhan N.F."/>
            <person name="Baker D."/>
            <person name="Gharbi K."/>
            <person name="Hall N."/>
            <person name="Watson M."/>
            <person name="Adriaenssens E.M."/>
            <person name="Foster-Nyarko E."/>
            <person name="Jarju S."/>
            <person name="Secka A."/>
            <person name="Antonio M."/>
            <person name="Oren A."/>
            <person name="Chaudhuri R.R."/>
            <person name="La Ragione R."/>
            <person name="Hildebrand F."/>
            <person name="Pallen M.J."/>
        </authorList>
    </citation>
    <scope>NUCLEOTIDE SEQUENCE</scope>
    <source>
        <strain evidence="5">CHK179-5677</strain>
    </source>
</reference>
<dbReference type="Gene3D" id="1.10.10.60">
    <property type="entry name" value="Homeodomain-like"/>
    <property type="match status" value="2"/>
</dbReference>
<dbReference type="PANTHER" id="PTHR43280:SF2">
    <property type="entry name" value="HTH-TYPE TRANSCRIPTIONAL REGULATOR EXSA"/>
    <property type="match status" value="1"/>
</dbReference>
<dbReference type="Pfam" id="PF02311">
    <property type="entry name" value="AraC_binding"/>
    <property type="match status" value="1"/>
</dbReference>
<dbReference type="Pfam" id="PF12833">
    <property type="entry name" value="HTH_18"/>
    <property type="match status" value="1"/>
</dbReference>
<comment type="caution">
    <text evidence="5">The sequence shown here is derived from an EMBL/GenBank/DDBJ whole genome shotgun (WGS) entry which is preliminary data.</text>
</comment>
<dbReference type="GO" id="GO:0043565">
    <property type="term" value="F:sequence-specific DNA binding"/>
    <property type="evidence" value="ECO:0007669"/>
    <property type="project" value="InterPro"/>
</dbReference>
<dbReference type="SUPFAM" id="SSF51215">
    <property type="entry name" value="Regulatory protein AraC"/>
    <property type="match status" value="1"/>
</dbReference>
<dbReference type="SMART" id="SM00342">
    <property type="entry name" value="HTH_ARAC"/>
    <property type="match status" value="1"/>
</dbReference>
<protein>
    <submittedName>
        <fullName evidence="5">AraC family transcriptional regulator</fullName>
    </submittedName>
</protein>
<evidence type="ECO:0000259" key="4">
    <source>
        <dbReference type="PROSITE" id="PS01124"/>
    </source>
</evidence>
<name>A0A921MPC3_9FIRM</name>
<reference evidence="5" key="2">
    <citation type="submission" date="2021-09" db="EMBL/GenBank/DDBJ databases">
        <authorList>
            <person name="Gilroy R."/>
        </authorList>
    </citation>
    <scope>NUCLEOTIDE SEQUENCE</scope>
    <source>
        <strain evidence="5">CHK179-5677</strain>
    </source>
</reference>
<feature type="domain" description="HTH araC/xylS-type" evidence="4">
    <location>
        <begin position="184"/>
        <end position="283"/>
    </location>
</feature>
<dbReference type="RefSeq" id="WP_191540508.1">
    <property type="nucleotide sequence ID" value="NZ_DYUC01000111.1"/>
</dbReference>
<evidence type="ECO:0000256" key="1">
    <source>
        <dbReference type="ARBA" id="ARBA00023015"/>
    </source>
</evidence>
<dbReference type="PROSITE" id="PS01124">
    <property type="entry name" value="HTH_ARAC_FAMILY_2"/>
    <property type="match status" value="1"/>
</dbReference>
<dbReference type="InterPro" id="IPR018060">
    <property type="entry name" value="HTH_AraC"/>
</dbReference>
<keyword evidence="1" id="KW-0805">Transcription regulation</keyword>
<dbReference type="InterPro" id="IPR003313">
    <property type="entry name" value="AraC-bd"/>
</dbReference>
<keyword evidence="3" id="KW-0804">Transcription</keyword>
<dbReference type="Proteomes" id="UP000760668">
    <property type="component" value="Unassembled WGS sequence"/>
</dbReference>
<evidence type="ECO:0000256" key="3">
    <source>
        <dbReference type="ARBA" id="ARBA00023163"/>
    </source>
</evidence>
<dbReference type="GO" id="GO:0003700">
    <property type="term" value="F:DNA-binding transcription factor activity"/>
    <property type="evidence" value="ECO:0007669"/>
    <property type="project" value="InterPro"/>
</dbReference>
<dbReference type="PANTHER" id="PTHR43280">
    <property type="entry name" value="ARAC-FAMILY TRANSCRIPTIONAL REGULATOR"/>
    <property type="match status" value="1"/>
</dbReference>
<gene>
    <name evidence="5" type="ORF">K8V01_11330</name>
</gene>
<evidence type="ECO:0000256" key="2">
    <source>
        <dbReference type="ARBA" id="ARBA00023125"/>
    </source>
</evidence>
<keyword evidence="2" id="KW-0238">DNA-binding</keyword>
<dbReference type="InterPro" id="IPR037923">
    <property type="entry name" value="HTH-like"/>
</dbReference>
<evidence type="ECO:0000313" key="5">
    <source>
        <dbReference type="EMBL" id="HJG87589.1"/>
    </source>
</evidence>
<dbReference type="SUPFAM" id="SSF46689">
    <property type="entry name" value="Homeodomain-like"/>
    <property type="match status" value="2"/>
</dbReference>
<dbReference type="InterPro" id="IPR009057">
    <property type="entry name" value="Homeodomain-like_sf"/>
</dbReference>
<dbReference type="InterPro" id="IPR014710">
    <property type="entry name" value="RmlC-like_jellyroll"/>
</dbReference>
<dbReference type="AlphaFoldDB" id="A0A921MPC3"/>
<evidence type="ECO:0000313" key="6">
    <source>
        <dbReference type="Proteomes" id="UP000760668"/>
    </source>
</evidence>
<dbReference type="EMBL" id="DYUC01000111">
    <property type="protein sequence ID" value="HJG87589.1"/>
    <property type="molecule type" value="Genomic_DNA"/>
</dbReference>
<sequence>MTDSAPLPILSAASPLISNAVIQNMPANFYFNTHIHRTVELLICLSGAVSITIQGQSHLISEKQYIVIFPNFPHDASVVGDKPCKILQTHFYGHALSALIEQYLPISEMSFFLEFSLKKKSFFLGESTPQLADCLEGLRSEFLSDRKLRQEMIALYLSQISILLSRDMASHTSSSYSYKNRYLLAAITYINSNYMKRLSVGEIASNAAISPRYLTKLFHEQLNIGISAYITHIRISNAIELKYENPHYLLTDLALDVGFGSLQHFSKAFKETMGVSPKRFFSIHISD</sequence>
<accession>A0A921MPC3</accession>
<dbReference type="PRINTS" id="PR00032">
    <property type="entry name" value="HTHARAC"/>
</dbReference>